<dbReference type="CDD" id="cd01854">
    <property type="entry name" value="YjeQ_EngC"/>
    <property type="match status" value="1"/>
</dbReference>
<evidence type="ECO:0000256" key="10">
    <source>
        <dbReference type="HAMAP-Rule" id="MF_01820"/>
    </source>
</evidence>
<dbReference type="EC" id="3.6.1.-" evidence="10"/>
<feature type="binding site" evidence="10">
    <location>
        <begin position="148"/>
        <end position="151"/>
    </location>
    <ligand>
        <name>GTP</name>
        <dbReference type="ChEBI" id="CHEBI:37565"/>
    </ligand>
</feature>
<dbReference type="InterPro" id="IPR030378">
    <property type="entry name" value="G_CP_dom"/>
</dbReference>
<dbReference type="InterPro" id="IPR010914">
    <property type="entry name" value="RsgA_GTPase_dom"/>
</dbReference>
<keyword evidence="1 10" id="KW-0963">Cytoplasm</keyword>
<evidence type="ECO:0000259" key="12">
    <source>
        <dbReference type="PROSITE" id="PS51721"/>
    </source>
</evidence>
<keyword evidence="5 10" id="KW-0547">Nucleotide-binding</keyword>
<dbReference type="OrthoDB" id="9809485at2"/>
<dbReference type="HAMAP" id="MF_01820">
    <property type="entry name" value="GTPase_RsgA"/>
    <property type="match status" value="1"/>
</dbReference>
<evidence type="ECO:0000256" key="7">
    <source>
        <dbReference type="ARBA" id="ARBA00022833"/>
    </source>
</evidence>
<dbReference type="GO" id="GO:0005525">
    <property type="term" value="F:GTP binding"/>
    <property type="evidence" value="ECO:0007669"/>
    <property type="project" value="UniProtKB-UniRule"/>
</dbReference>
<feature type="binding site" evidence="10">
    <location>
        <position position="283"/>
    </location>
    <ligand>
        <name>Zn(2+)</name>
        <dbReference type="ChEBI" id="CHEBI:29105"/>
    </ligand>
</feature>
<keyword evidence="4 10" id="KW-0699">rRNA-binding</keyword>
<dbReference type="Gene3D" id="1.10.40.50">
    <property type="entry name" value="Probable gtpase engc, domain 3"/>
    <property type="match status" value="1"/>
</dbReference>
<feature type="binding site" evidence="10">
    <location>
        <position position="290"/>
    </location>
    <ligand>
        <name>Zn(2+)</name>
        <dbReference type="ChEBI" id="CHEBI:29105"/>
    </ligand>
</feature>
<evidence type="ECO:0000256" key="9">
    <source>
        <dbReference type="ARBA" id="ARBA00023134"/>
    </source>
</evidence>
<keyword evidence="8 10" id="KW-0694">RNA-binding</keyword>
<dbReference type="EMBL" id="FWEV01000134">
    <property type="protein sequence ID" value="SLM30286.1"/>
    <property type="molecule type" value="Genomic_DNA"/>
</dbReference>
<evidence type="ECO:0000256" key="4">
    <source>
        <dbReference type="ARBA" id="ARBA00022730"/>
    </source>
</evidence>
<sequence>MELEDLGYNDTVAQSMAGYNLDGLEPGRVVAEHRERYIVRTAAGEFDAEILGNLRFSAKGREDFPAVGDWVALSIYDSDFAIIHRILPRFSLLSRQAVGQFGEVQIIAANVDCAFLVQAIDRDFSINRFERYLTVCHSSSVSPVIVLTKTDLIDQSKKTELIELVKSRISDVPVIAVSNKTLDGYEDVKKLVERGKSYCMLGSSGVGKSTLLNNLAGKTVMRTDEISNSSNRGRHVTTHRELIVLESGGIVIDNPGMREFGIADSSFGLETAFDNIINFAQECKYNDCTHTNEKGCAVIDAVEKGKIDSDSYENYLKMERERAHFASTVAERRKKGKDLAKTIKSFKKNSMRIAT</sequence>
<feature type="binding site" evidence="10">
    <location>
        <position position="288"/>
    </location>
    <ligand>
        <name>Zn(2+)</name>
        <dbReference type="ChEBI" id="CHEBI:29105"/>
    </ligand>
</feature>
<dbReference type="PANTHER" id="PTHR32120:SF10">
    <property type="entry name" value="SMALL RIBOSOMAL SUBUNIT BIOGENESIS GTPASE RSGA"/>
    <property type="match status" value="1"/>
</dbReference>
<dbReference type="STRING" id="1246637.MTBBW1_2190006"/>
<dbReference type="GO" id="GO:0003924">
    <property type="term" value="F:GTPase activity"/>
    <property type="evidence" value="ECO:0007669"/>
    <property type="project" value="UniProtKB-UniRule"/>
</dbReference>
<name>A0A1W1HCX1_9BACT</name>
<keyword evidence="2 10" id="KW-0690">Ribosome biogenesis</keyword>
<dbReference type="Proteomes" id="UP000191931">
    <property type="component" value="Unassembled WGS sequence"/>
</dbReference>
<comment type="subunit">
    <text evidence="10">Monomer. Associates with 30S ribosomal subunit, binds 16S rRNA.</text>
</comment>
<keyword evidence="7 10" id="KW-0862">Zinc</keyword>
<evidence type="ECO:0000259" key="11">
    <source>
        <dbReference type="PROSITE" id="PS50936"/>
    </source>
</evidence>
<dbReference type="GO" id="GO:0042274">
    <property type="term" value="P:ribosomal small subunit biogenesis"/>
    <property type="evidence" value="ECO:0007669"/>
    <property type="project" value="UniProtKB-UniRule"/>
</dbReference>
<evidence type="ECO:0000256" key="8">
    <source>
        <dbReference type="ARBA" id="ARBA00022884"/>
    </source>
</evidence>
<dbReference type="InterPro" id="IPR012340">
    <property type="entry name" value="NA-bd_OB-fold"/>
</dbReference>
<feature type="binding site" evidence="10">
    <location>
        <begin position="202"/>
        <end position="210"/>
    </location>
    <ligand>
        <name>GTP</name>
        <dbReference type="ChEBI" id="CHEBI:37565"/>
    </ligand>
</feature>
<evidence type="ECO:0000256" key="5">
    <source>
        <dbReference type="ARBA" id="ARBA00022741"/>
    </source>
</evidence>
<feature type="domain" description="EngC GTPase" evidence="11">
    <location>
        <begin position="109"/>
        <end position="258"/>
    </location>
</feature>
<dbReference type="PROSITE" id="PS50936">
    <property type="entry name" value="ENGC_GTPASE"/>
    <property type="match status" value="1"/>
</dbReference>
<evidence type="ECO:0000256" key="6">
    <source>
        <dbReference type="ARBA" id="ARBA00022801"/>
    </source>
</evidence>
<accession>A0A1W1HCX1</accession>
<dbReference type="Pfam" id="PF03193">
    <property type="entry name" value="RsgA_GTPase"/>
    <property type="match status" value="1"/>
</dbReference>
<dbReference type="NCBIfam" id="TIGR00157">
    <property type="entry name" value="ribosome small subunit-dependent GTPase A"/>
    <property type="match status" value="1"/>
</dbReference>
<comment type="similarity">
    <text evidence="10">Belongs to the TRAFAC class YlqF/YawG GTPase family. RsgA subfamily.</text>
</comment>
<keyword evidence="9 10" id="KW-0342">GTP-binding</keyword>
<dbReference type="PROSITE" id="PS51721">
    <property type="entry name" value="G_CP"/>
    <property type="match status" value="1"/>
</dbReference>
<dbReference type="PANTHER" id="PTHR32120">
    <property type="entry name" value="SMALL RIBOSOMAL SUBUNIT BIOGENESIS GTPASE RSGA"/>
    <property type="match status" value="1"/>
</dbReference>
<keyword evidence="14" id="KW-1185">Reference proteome</keyword>
<dbReference type="Gene3D" id="3.40.50.300">
    <property type="entry name" value="P-loop containing nucleotide triphosphate hydrolases"/>
    <property type="match status" value="1"/>
</dbReference>
<dbReference type="SUPFAM" id="SSF52540">
    <property type="entry name" value="P-loop containing nucleoside triphosphate hydrolases"/>
    <property type="match status" value="1"/>
</dbReference>
<dbReference type="AlphaFoldDB" id="A0A1W1HCX1"/>
<evidence type="ECO:0000256" key="1">
    <source>
        <dbReference type="ARBA" id="ARBA00022490"/>
    </source>
</evidence>
<evidence type="ECO:0000313" key="14">
    <source>
        <dbReference type="Proteomes" id="UP000191931"/>
    </source>
</evidence>
<dbReference type="GO" id="GO:0019843">
    <property type="term" value="F:rRNA binding"/>
    <property type="evidence" value="ECO:0007669"/>
    <property type="project" value="UniProtKB-KW"/>
</dbReference>
<comment type="cofactor">
    <cofactor evidence="10">
        <name>Zn(2+)</name>
        <dbReference type="ChEBI" id="CHEBI:29105"/>
    </cofactor>
    <text evidence="10">Binds 1 zinc ion per subunit.</text>
</comment>
<protein>
    <recommendedName>
        <fullName evidence="10">Small ribosomal subunit biogenesis GTPase RsgA</fullName>
        <ecNumber evidence="10">3.6.1.-</ecNumber>
    </recommendedName>
</protein>
<evidence type="ECO:0000256" key="3">
    <source>
        <dbReference type="ARBA" id="ARBA00022723"/>
    </source>
</evidence>
<dbReference type="SUPFAM" id="SSF50249">
    <property type="entry name" value="Nucleic acid-binding proteins"/>
    <property type="match status" value="1"/>
</dbReference>
<dbReference type="InterPro" id="IPR027417">
    <property type="entry name" value="P-loop_NTPase"/>
</dbReference>
<dbReference type="InterPro" id="IPR004881">
    <property type="entry name" value="Ribosome_biogen_GTPase_RsgA"/>
</dbReference>
<comment type="function">
    <text evidence="10">One of several proteins that assist in the late maturation steps of the functional core of the 30S ribosomal subunit. Helps release RbfA from mature subunits. May play a role in the assembly of ribosomal proteins into the subunit. Circularly permuted GTPase that catalyzes slow GTP hydrolysis, GTPase activity is stimulated by the 30S ribosomal subunit.</text>
</comment>
<organism evidence="13 14">
    <name type="scientific">Desulfamplus magnetovallimortis</name>
    <dbReference type="NCBI Taxonomy" id="1246637"/>
    <lineage>
        <taxon>Bacteria</taxon>
        <taxon>Pseudomonadati</taxon>
        <taxon>Thermodesulfobacteriota</taxon>
        <taxon>Desulfobacteria</taxon>
        <taxon>Desulfobacterales</taxon>
        <taxon>Desulfobacteraceae</taxon>
        <taxon>Desulfamplus</taxon>
    </lineage>
</organism>
<dbReference type="RefSeq" id="WP_080808060.1">
    <property type="nucleotide sequence ID" value="NZ_LT828559.1"/>
</dbReference>
<feature type="domain" description="CP-type G" evidence="12">
    <location>
        <begin position="101"/>
        <end position="260"/>
    </location>
</feature>
<proteinExistence type="inferred from homology"/>
<evidence type="ECO:0000256" key="2">
    <source>
        <dbReference type="ARBA" id="ARBA00022517"/>
    </source>
</evidence>
<gene>
    <name evidence="10 13" type="primary">rsgA</name>
    <name evidence="13" type="ORF">MTBBW1_2190006</name>
</gene>
<keyword evidence="3 10" id="KW-0479">Metal-binding</keyword>
<evidence type="ECO:0000313" key="13">
    <source>
        <dbReference type="EMBL" id="SLM30286.1"/>
    </source>
</evidence>
<dbReference type="GO" id="GO:0046872">
    <property type="term" value="F:metal ion binding"/>
    <property type="evidence" value="ECO:0007669"/>
    <property type="project" value="UniProtKB-KW"/>
</dbReference>
<dbReference type="GO" id="GO:0005737">
    <property type="term" value="C:cytoplasm"/>
    <property type="evidence" value="ECO:0007669"/>
    <property type="project" value="UniProtKB-SubCell"/>
</dbReference>
<keyword evidence="6 10" id="KW-0378">Hydrolase</keyword>
<feature type="binding site" evidence="10">
    <location>
        <position position="296"/>
    </location>
    <ligand>
        <name>Zn(2+)</name>
        <dbReference type="ChEBI" id="CHEBI:29105"/>
    </ligand>
</feature>
<reference evidence="13 14" key="1">
    <citation type="submission" date="2017-03" db="EMBL/GenBank/DDBJ databases">
        <authorList>
            <person name="Afonso C.L."/>
            <person name="Miller P.J."/>
            <person name="Scott M.A."/>
            <person name="Spackman E."/>
            <person name="Goraichik I."/>
            <person name="Dimitrov K.M."/>
            <person name="Suarez D.L."/>
            <person name="Swayne D.E."/>
        </authorList>
    </citation>
    <scope>NUCLEOTIDE SEQUENCE [LARGE SCALE GENOMIC DNA]</scope>
    <source>
        <strain evidence="13">PRJEB14757</strain>
    </source>
</reference>
<comment type="subcellular location">
    <subcellularLocation>
        <location evidence="10">Cytoplasm</location>
    </subcellularLocation>
</comment>